<dbReference type="AlphaFoldDB" id="A0A2S6H4P0"/>
<organism evidence="1 2">
    <name type="scientific">Methylobacter tundripaludum</name>
    <dbReference type="NCBI Taxonomy" id="173365"/>
    <lineage>
        <taxon>Bacteria</taxon>
        <taxon>Pseudomonadati</taxon>
        <taxon>Pseudomonadota</taxon>
        <taxon>Gammaproteobacteria</taxon>
        <taxon>Methylococcales</taxon>
        <taxon>Methylococcaceae</taxon>
        <taxon>Methylobacter</taxon>
    </lineage>
</organism>
<reference evidence="1 2" key="1">
    <citation type="submission" date="2018-02" db="EMBL/GenBank/DDBJ databases">
        <title>Subsurface microbial communities from deep shales in Ohio and West Virginia, USA.</title>
        <authorList>
            <person name="Wrighton K."/>
        </authorList>
    </citation>
    <scope>NUCLEOTIDE SEQUENCE [LARGE SCALE GENOMIC DNA]</scope>
    <source>
        <strain evidence="1 2">OWC-G53F</strain>
    </source>
</reference>
<name>A0A2S6H4P0_9GAMM</name>
<gene>
    <name evidence="1" type="ORF">B0F88_104253</name>
</gene>
<evidence type="ECO:0000313" key="1">
    <source>
        <dbReference type="EMBL" id="PPK72458.1"/>
    </source>
</evidence>
<dbReference type="OrthoDB" id="1163802at2"/>
<dbReference type="Proteomes" id="UP000238071">
    <property type="component" value="Unassembled WGS sequence"/>
</dbReference>
<dbReference type="EMBL" id="PTIY01000004">
    <property type="protein sequence ID" value="PPK72458.1"/>
    <property type="molecule type" value="Genomic_DNA"/>
</dbReference>
<evidence type="ECO:0000313" key="2">
    <source>
        <dbReference type="Proteomes" id="UP000238071"/>
    </source>
</evidence>
<sequence>MPIDPKLTQSINQVLERLPVVVSDIEQRKDYAKNTEFAADVSRLNAFKQQLLIVKDAPSPSPALLTELQSTAKNTIQPLVESLISANVVIAKMGQLNTHRTIEPKDAIDHNANMALLQDAIQTLIVCLTPASGSETDDILSKQFDDWLLSLDNKN</sequence>
<proteinExistence type="predicted"/>
<protein>
    <submittedName>
        <fullName evidence="1">Uncharacterized protein</fullName>
    </submittedName>
</protein>
<dbReference type="RefSeq" id="WP_104423243.1">
    <property type="nucleotide sequence ID" value="NZ_PTIY01000004.1"/>
</dbReference>
<keyword evidence="2" id="KW-1185">Reference proteome</keyword>
<comment type="caution">
    <text evidence="1">The sequence shown here is derived from an EMBL/GenBank/DDBJ whole genome shotgun (WGS) entry which is preliminary data.</text>
</comment>
<accession>A0A2S6H4P0</accession>